<dbReference type="SMART" id="SM00220">
    <property type="entry name" value="S_TKc"/>
    <property type="match status" value="1"/>
</dbReference>
<accession>A0ABY7GU69</accession>
<keyword evidence="2" id="KW-0677">Repeat</keyword>
<dbReference type="Pfam" id="PF00400">
    <property type="entry name" value="WD40"/>
    <property type="match status" value="2"/>
</dbReference>
<dbReference type="PROSITE" id="PS00108">
    <property type="entry name" value="PROTEIN_KINASE_ST"/>
    <property type="match status" value="1"/>
</dbReference>
<evidence type="ECO:0000256" key="1">
    <source>
        <dbReference type="ARBA" id="ARBA00022574"/>
    </source>
</evidence>
<dbReference type="SUPFAM" id="SSF56112">
    <property type="entry name" value="Protein kinase-like (PK-like)"/>
    <property type="match status" value="1"/>
</dbReference>
<dbReference type="RefSeq" id="WP_269032825.1">
    <property type="nucleotide sequence ID" value="NZ_CP114040.1"/>
</dbReference>
<evidence type="ECO:0000256" key="3">
    <source>
        <dbReference type="PROSITE-ProRule" id="PRU00221"/>
    </source>
</evidence>
<dbReference type="SUPFAM" id="SSF50998">
    <property type="entry name" value="Quinoprotein alcohol dehydrogenase-like"/>
    <property type="match status" value="2"/>
</dbReference>
<feature type="domain" description="Protein kinase" evidence="4">
    <location>
        <begin position="57"/>
        <end position="343"/>
    </location>
</feature>
<dbReference type="Gene3D" id="3.30.200.20">
    <property type="entry name" value="Phosphorylase Kinase, domain 1"/>
    <property type="match status" value="1"/>
</dbReference>
<dbReference type="Pfam" id="PF00069">
    <property type="entry name" value="Pkinase"/>
    <property type="match status" value="1"/>
</dbReference>
<protein>
    <submittedName>
        <fullName evidence="5">Protein kinase</fullName>
    </submittedName>
</protein>
<feature type="repeat" description="WD" evidence="3">
    <location>
        <begin position="734"/>
        <end position="765"/>
    </location>
</feature>
<dbReference type="Gene3D" id="2.130.10.10">
    <property type="entry name" value="YVTN repeat-like/Quinoprotein amine dehydrogenase"/>
    <property type="match status" value="4"/>
</dbReference>
<dbReference type="PROSITE" id="PS50011">
    <property type="entry name" value="PROTEIN_KINASE_DOM"/>
    <property type="match status" value="1"/>
</dbReference>
<dbReference type="InterPro" id="IPR001680">
    <property type="entry name" value="WD40_rpt"/>
</dbReference>
<dbReference type="InterPro" id="IPR019775">
    <property type="entry name" value="WD40_repeat_CS"/>
</dbReference>
<gene>
    <name evidence="5" type="ORF">O0S08_30285</name>
</gene>
<evidence type="ECO:0000259" key="4">
    <source>
        <dbReference type="PROSITE" id="PS50011"/>
    </source>
</evidence>
<dbReference type="InterPro" id="IPR008271">
    <property type="entry name" value="Ser/Thr_kinase_AS"/>
</dbReference>
<dbReference type="PANTHER" id="PTHR19848">
    <property type="entry name" value="WD40 REPEAT PROTEIN"/>
    <property type="match status" value="1"/>
</dbReference>
<dbReference type="PROSITE" id="PS50082">
    <property type="entry name" value="WD_REPEATS_2"/>
    <property type="match status" value="2"/>
</dbReference>
<evidence type="ECO:0000313" key="5">
    <source>
        <dbReference type="EMBL" id="WAS90498.1"/>
    </source>
</evidence>
<dbReference type="PROSITE" id="PS00678">
    <property type="entry name" value="WD_REPEATS_1"/>
    <property type="match status" value="1"/>
</dbReference>
<dbReference type="PANTHER" id="PTHR19848:SF8">
    <property type="entry name" value="F-BOX AND WD REPEAT DOMAIN CONTAINING 7"/>
    <property type="match status" value="1"/>
</dbReference>
<dbReference type="Gene3D" id="1.10.510.10">
    <property type="entry name" value="Transferase(Phosphotransferase) domain 1"/>
    <property type="match status" value="1"/>
</dbReference>
<organism evidence="5 6">
    <name type="scientific">Nannocystis punicea</name>
    <dbReference type="NCBI Taxonomy" id="2995304"/>
    <lineage>
        <taxon>Bacteria</taxon>
        <taxon>Pseudomonadati</taxon>
        <taxon>Myxococcota</taxon>
        <taxon>Polyangia</taxon>
        <taxon>Nannocystales</taxon>
        <taxon>Nannocystaceae</taxon>
        <taxon>Nannocystis</taxon>
    </lineage>
</organism>
<proteinExistence type="predicted"/>
<dbReference type="InterPro" id="IPR011047">
    <property type="entry name" value="Quinoprotein_ADH-like_sf"/>
</dbReference>
<keyword evidence="5" id="KW-0808">Transferase</keyword>
<dbReference type="CDD" id="cd14014">
    <property type="entry name" value="STKc_PknB_like"/>
    <property type="match status" value="1"/>
</dbReference>
<reference evidence="5" key="1">
    <citation type="submission" date="2022-11" db="EMBL/GenBank/DDBJ databases">
        <title>Minimal conservation of predation-associated metabolite biosynthetic gene clusters underscores biosynthetic potential of Myxococcota including descriptions for ten novel species: Archangium lansinium sp. nov., Myxococcus landrumus sp. nov., Nannocystis bai.</title>
        <authorList>
            <person name="Ahearne A."/>
            <person name="Stevens C."/>
            <person name="Dowd S."/>
        </authorList>
    </citation>
    <scope>NUCLEOTIDE SEQUENCE</scope>
    <source>
        <strain evidence="5">Fl3</strain>
    </source>
</reference>
<evidence type="ECO:0000313" key="6">
    <source>
        <dbReference type="Proteomes" id="UP001164459"/>
    </source>
</evidence>
<name>A0ABY7GU69_9BACT</name>
<sequence>MPVPHLAPPTEIVRRAQDRLLARVSSLGESSVTQTEETDRSIAVAAPRPEVTDERRYVFREALAAGGIGVIRRAEDRRLGRVIAVKELLRDSPDAQRRFALEAAITARLQHPGIVPLYDLGWRDTGEPFYCMKLVDGESLDAKIQRATTLPQRLRLVEHVIAVADAIAYAHAQKVLHRDLKPANVLVGRFGETVVIDWGLAKDLTAAESEMSQESGPIDHGASDMTQAGTVLGTLRYMPPEQAAGEVVDVRSDVYALGAILYHVLAGQPPFAAVTGTGLAAQVLAGTVTDLRRLDPAIPAELATIAQRAMARAPADRYPDAAALAEELRRFQAGQMVAAHAYSLPQRARLWTRTHPVAWAGLRLALAAGVAVTWLGIEKARTRAEARARTEQAEREAAVQADKAARIAFERQAVVDAQRLQASILRAQDMSEETDRTEEARAIARAALGEALRTGGPVAAASRALAATMLASRVITRLGTTGDDFVEDARWLAGGEVIATRVADQRVRLWEAASGRMLVELAGVSGFEVASDGALVTAGDDGLVRRDVRTGAVIARLGDERGLVAMSPDGTRVAARGEGVIAVRDASDGTLVTTLPHKGQVAAFSGDSSRIVTGGDGHAWLWSLPDGEPLGDLLGDLPTSTWRSVNVAISGDGTRVAVAGNDDHGIDLWDVSRAAPRRVQHAIGPQHAVQRLMFTRDGRTLISVIMNGAWFAWDTRDGHLIRRVDTDLYQFEGVDLSPDERWLAIGGGDGTVRVWEVASGALRATLRTEQDEGRSVRFSSDGRRLLVGTTGGPTMVWELPVSVPAAWQVPGSPTAMDIDVAGDRVVMVGADGVAVHRLADGAAISQLQTNGGPPALVELSARGVLFTAAADGTAELWDTDSGARRCEFPTRVKQFQRPVFVADSEGLVTVADDGAVDLWSIVDCRALDVLHPPPKPYGPVAGTAAGQLMLPVSMRQLELLDPWSPERRVRLEGMKGSIFHVAFANDGSQVLAHAANGYARSWDARTGEALAELSDNPTMILSAVYSPDDSTILTLDEGHSARLWRADDLSPLLRLEGRRSFVMHSAEFSPDGARIVAVDRSGAIGLWDAHDGAFAGTIARLHGNTPFNVEFTADGRDVIVVGAPIGAVRIPATPEGLLVASEP</sequence>
<dbReference type="Proteomes" id="UP001164459">
    <property type="component" value="Chromosome"/>
</dbReference>
<evidence type="ECO:0000256" key="2">
    <source>
        <dbReference type="ARBA" id="ARBA00022737"/>
    </source>
</evidence>
<keyword evidence="1 3" id="KW-0853">WD repeat</keyword>
<keyword evidence="6" id="KW-1185">Reference proteome</keyword>
<feature type="repeat" description="WD" evidence="3">
    <location>
        <begin position="971"/>
        <end position="1012"/>
    </location>
</feature>
<keyword evidence="5" id="KW-0418">Kinase</keyword>
<dbReference type="EMBL" id="CP114040">
    <property type="protein sequence ID" value="WAS90498.1"/>
    <property type="molecule type" value="Genomic_DNA"/>
</dbReference>
<dbReference type="SMART" id="SM00320">
    <property type="entry name" value="WD40"/>
    <property type="match status" value="10"/>
</dbReference>
<dbReference type="InterPro" id="IPR011009">
    <property type="entry name" value="Kinase-like_dom_sf"/>
</dbReference>
<dbReference type="InterPro" id="IPR000719">
    <property type="entry name" value="Prot_kinase_dom"/>
</dbReference>
<dbReference type="InterPro" id="IPR015943">
    <property type="entry name" value="WD40/YVTN_repeat-like_dom_sf"/>
</dbReference>
<dbReference type="GO" id="GO:0016301">
    <property type="term" value="F:kinase activity"/>
    <property type="evidence" value="ECO:0007669"/>
    <property type="project" value="UniProtKB-KW"/>
</dbReference>